<dbReference type="RefSeq" id="WP_344626573.1">
    <property type="nucleotide sequence ID" value="NZ_BAAALD010000071.1"/>
</dbReference>
<evidence type="ECO:0000313" key="2">
    <source>
        <dbReference type="Proteomes" id="UP001499987"/>
    </source>
</evidence>
<proteinExistence type="predicted"/>
<dbReference type="Proteomes" id="UP001499987">
    <property type="component" value="Unassembled WGS sequence"/>
</dbReference>
<gene>
    <name evidence="1" type="ORF">GCM10009663_57030</name>
</gene>
<organism evidence="1 2">
    <name type="scientific">Kitasatospora arboriphila</name>
    <dbReference type="NCBI Taxonomy" id="258052"/>
    <lineage>
        <taxon>Bacteria</taxon>
        <taxon>Bacillati</taxon>
        <taxon>Actinomycetota</taxon>
        <taxon>Actinomycetes</taxon>
        <taxon>Kitasatosporales</taxon>
        <taxon>Streptomycetaceae</taxon>
        <taxon>Kitasatospora</taxon>
    </lineage>
</organism>
<evidence type="ECO:0000313" key="1">
    <source>
        <dbReference type="EMBL" id="GAA1107749.1"/>
    </source>
</evidence>
<name>A0ABP4EJH9_9ACTN</name>
<reference evidence="2" key="1">
    <citation type="journal article" date="2019" name="Int. J. Syst. Evol. Microbiol.">
        <title>The Global Catalogue of Microorganisms (GCM) 10K type strain sequencing project: providing services to taxonomists for standard genome sequencing and annotation.</title>
        <authorList>
            <consortium name="The Broad Institute Genomics Platform"/>
            <consortium name="The Broad Institute Genome Sequencing Center for Infectious Disease"/>
            <person name="Wu L."/>
            <person name="Ma J."/>
        </authorList>
    </citation>
    <scope>NUCLEOTIDE SEQUENCE [LARGE SCALE GENOMIC DNA]</scope>
    <source>
        <strain evidence="2">JCM 13002</strain>
    </source>
</reference>
<dbReference type="EMBL" id="BAAALD010000071">
    <property type="protein sequence ID" value="GAA1107749.1"/>
    <property type="molecule type" value="Genomic_DNA"/>
</dbReference>
<accession>A0ABP4EJH9</accession>
<keyword evidence="2" id="KW-1185">Reference proteome</keyword>
<comment type="caution">
    <text evidence="1">The sequence shown here is derived from an EMBL/GenBank/DDBJ whole genome shotgun (WGS) entry which is preliminary data.</text>
</comment>
<sequence length="169" mass="18672">MRPLLRRPHTGENLAAAPDHAHAAADLVDLALAQHATQLVALTDAAPPTLELPTDPHDTLVRLAQLITEPVGRLVERQHPAAATLAEKYEEGFGCGCEITLTYQGVEWTLYRSDSAWSLMRADAVGEDGIVREWRDLEVSSATPHPQHLYVALQDTLGREFKEKEHARD</sequence>
<evidence type="ECO:0008006" key="3">
    <source>
        <dbReference type="Google" id="ProtNLM"/>
    </source>
</evidence>
<protein>
    <recommendedName>
        <fullName evidence="3">DUF3806 domain-containing protein</fullName>
    </recommendedName>
</protein>